<feature type="compositionally biased region" description="Basic and acidic residues" evidence="1">
    <location>
        <begin position="187"/>
        <end position="199"/>
    </location>
</feature>
<keyword evidence="3" id="KW-1185">Reference proteome</keyword>
<organism evidence="2 3">
    <name type="scientific">Lasiosphaeris hirsuta</name>
    <dbReference type="NCBI Taxonomy" id="260670"/>
    <lineage>
        <taxon>Eukaryota</taxon>
        <taxon>Fungi</taxon>
        <taxon>Dikarya</taxon>
        <taxon>Ascomycota</taxon>
        <taxon>Pezizomycotina</taxon>
        <taxon>Sordariomycetes</taxon>
        <taxon>Sordariomycetidae</taxon>
        <taxon>Sordariales</taxon>
        <taxon>Lasiosphaeriaceae</taxon>
        <taxon>Lasiosphaeris</taxon>
    </lineage>
</organism>
<feature type="compositionally biased region" description="Low complexity" evidence="1">
    <location>
        <begin position="58"/>
        <end position="73"/>
    </location>
</feature>
<proteinExistence type="predicted"/>
<feature type="region of interest" description="Disordered" evidence="1">
    <location>
        <begin position="1"/>
        <end position="91"/>
    </location>
</feature>
<reference evidence="2" key="1">
    <citation type="submission" date="2023-06" db="EMBL/GenBank/DDBJ databases">
        <title>Genome-scale phylogeny and comparative genomics of the fungal order Sordariales.</title>
        <authorList>
            <consortium name="Lawrence Berkeley National Laboratory"/>
            <person name="Hensen N."/>
            <person name="Bonometti L."/>
            <person name="Westerberg I."/>
            <person name="Brannstrom I.O."/>
            <person name="Guillou S."/>
            <person name="Cros-Aarteil S."/>
            <person name="Calhoun S."/>
            <person name="Haridas S."/>
            <person name="Kuo A."/>
            <person name="Mondo S."/>
            <person name="Pangilinan J."/>
            <person name="Riley R."/>
            <person name="Labutti K."/>
            <person name="Andreopoulos B."/>
            <person name="Lipzen A."/>
            <person name="Chen C."/>
            <person name="Yanf M."/>
            <person name="Daum C."/>
            <person name="Ng V."/>
            <person name="Clum A."/>
            <person name="Steindorff A."/>
            <person name="Ohm R."/>
            <person name="Martin F."/>
            <person name="Silar P."/>
            <person name="Natvig D."/>
            <person name="Lalanne C."/>
            <person name="Gautier V."/>
            <person name="Ament-Velasquez S.L."/>
            <person name="Kruys A."/>
            <person name="Hutchinson M.I."/>
            <person name="Powell A.J."/>
            <person name="Barry K."/>
            <person name="Miller A.N."/>
            <person name="Grigoriev I.V."/>
            <person name="Debuchy R."/>
            <person name="Gladieux P."/>
            <person name="Thoren M.H."/>
            <person name="Johannesson H."/>
        </authorList>
    </citation>
    <scope>NUCLEOTIDE SEQUENCE</scope>
    <source>
        <strain evidence="2">SMH4607-1</strain>
    </source>
</reference>
<accession>A0AA40BCC6</accession>
<gene>
    <name evidence="2" type="ORF">B0H67DRAFT_78801</name>
</gene>
<name>A0AA40BCC6_9PEZI</name>
<comment type="caution">
    <text evidence="2">The sequence shown here is derived from an EMBL/GenBank/DDBJ whole genome shotgun (WGS) entry which is preliminary data.</text>
</comment>
<protein>
    <submittedName>
        <fullName evidence="2">Uncharacterized protein</fullName>
    </submittedName>
</protein>
<feature type="compositionally biased region" description="Basic and acidic residues" evidence="1">
    <location>
        <begin position="37"/>
        <end position="57"/>
    </location>
</feature>
<feature type="compositionally biased region" description="Pro residues" evidence="1">
    <location>
        <begin position="17"/>
        <end position="30"/>
    </location>
</feature>
<feature type="region of interest" description="Disordered" evidence="1">
    <location>
        <begin position="179"/>
        <end position="211"/>
    </location>
</feature>
<evidence type="ECO:0000313" key="2">
    <source>
        <dbReference type="EMBL" id="KAK0731561.1"/>
    </source>
</evidence>
<dbReference type="EMBL" id="JAUKUA010000001">
    <property type="protein sequence ID" value="KAK0731561.1"/>
    <property type="molecule type" value="Genomic_DNA"/>
</dbReference>
<dbReference type="Proteomes" id="UP001172102">
    <property type="component" value="Unassembled WGS sequence"/>
</dbReference>
<sequence length="211" mass="23198">MTRHNVDQHLGWLHASPPQPATFYPPPPALPSRTRTRLTDREDAETRENHRDDHRDALAAAAAALTAPVRPAAPTSPFPSGPRLRPRSQFASSTTTWQDLIPSVAFSGANKALEAEAPFVSCVLKPTPSSMPFTPTTSFAPPPLIPSQKYLSSEKQGMKNLNRSFTLPGGILSGNKVSHRYRSHRLHSNDQRRGERPEIPRATSVRDFPSA</sequence>
<evidence type="ECO:0000313" key="3">
    <source>
        <dbReference type="Proteomes" id="UP001172102"/>
    </source>
</evidence>
<dbReference type="AlphaFoldDB" id="A0AA40BCC6"/>
<evidence type="ECO:0000256" key="1">
    <source>
        <dbReference type="SAM" id="MobiDB-lite"/>
    </source>
</evidence>